<dbReference type="EMBL" id="BNJJ01000001">
    <property type="protein sequence ID" value="GHO82075.1"/>
    <property type="molecule type" value="Genomic_DNA"/>
</dbReference>
<organism evidence="1 2">
    <name type="scientific">Dictyobacter formicarum</name>
    <dbReference type="NCBI Taxonomy" id="2778368"/>
    <lineage>
        <taxon>Bacteria</taxon>
        <taxon>Bacillati</taxon>
        <taxon>Chloroflexota</taxon>
        <taxon>Ktedonobacteria</taxon>
        <taxon>Ktedonobacterales</taxon>
        <taxon>Dictyobacteraceae</taxon>
        <taxon>Dictyobacter</taxon>
    </lineage>
</organism>
<name>A0ABQ3V851_9CHLR</name>
<evidence type="ECO:0000313" key="2">
    <source>
        <dbReference type="Proteomes" id="UP000635565"/>
    </source>
</evidence>
<reference evidence="1 2" key="1">
    <citation type="journal article" date="2021" name="Int. J. Syst. Evol. Microbiol.">
        <title>Reticulibacter mediterranei gen. nov., sp. nov., within the new family Reticulibacteraceae fam. nov., and Ktedonospora formicarum gen. nov., sp. nov., Ktedonobacter robiniae sp. nov., Dictyobacter formicarum sp. nov. and Dictyobacter arantiisoli sp. nov., belonging to the class Ktedonobacteria.</title>
        <authorList>
            <person name="Yabe S."/>
            <person name="Zheng Y."/>
            <person name="Wang C.M."/>
            <person name="Sakai Y."/>
            <person name="Abe K."/>
            <person name="Yokota A."/>
            <person name="Donadio S."/>
            <person name="Cavaletti L."/>
            <person name="Monciardini P."/>
        </authorList>
    </citation>
    <scope>NUCLEOTIDE SEQUENCE [LARGE SCALE GENOMIC DNA]</scope>
    <source>
        <strain evidence="1 2">SOSP1-9</strain>
    </source>
</reference>
<keyword evidence="2" id="KW-1185">Reference proteome</keyword>
<evidence type="ECO:0000313" key="1">
    <source>
        <dbReference type="EMBL" id="GHO82075.1"/>
    </source>
</evidence>
<dbReference type="RefSeq" id="WP_201359782.1">
    <property type="nucleotide sequence ID" value="NZ_BNJJ01000001.1"/>
</dbReference>
<dbReference type="Proteomes" id="UP000635565">
    <property type="component" value="Unassembled WGS sequence"/>
</dbReference>
<sequence length="60" mass="6925">MNSWSKYLYPASSEGMNILYAELLQQMFDDTLPTLEESHQIAIKTMLAFILQELQISATR</sequence>
<protein>
    <submittedName>
        <fullName evidence="1">Uncharacterized protein</fullName>
    </submittedName>
</protein>
<gene>
    <name evidence="1" type="ORF">KSZ_00810</name>
</gene>
<proteinExistence type="predicted"/>
<accession>A0ABQ3V851</accession>
<comment type="caution">
    <text evidence="1">The sequence shown here is derived from an EMBL/GenBank/DDBJ whole genome shotgun (WGS) entry which is preliminary data.</text>
</comment>